<dbReference type="HOGENOM" id="CLU_073405_0_0_1"/>
<dbReference type="OrthoDB" id="3445164at2759"/>
<dbReference type="InterPro" id="IPR001810">
    <property type="entry name" value="F-box_dom"/>
</dbReference>
<dbReference type="InterPro" id="IPR036047">
    <property type="entry name" value="F-box-like_dom_sf"/>
</dbReference>
<protein>
    <submittedName>
        <fullName evidence="2">Putative f-box domain-containing protein</fullName>
    </submittedName>
</protein>
<dbReference type="eggNOG" id="ENOG502RASA">
    <property type="taxonomic scope" value="Eukaryota"/>
</dbReference>
<evidence type="ECO:0000313" key="2">
    <source>
        <dbReference type="EMBL" id="EMR62389.1"/>
    </source>
</evidence>
<name>M7S8D8_EUTLA</name>
<dbReference type="EMBL" id="KB707434">
    <property type="protein sequence ID" value="EMR62389.1"/>
    <property type="molecule type" value="Genomic_DNA"/>
</dbReference>
<dbReference type="PROSITE" id="PS50181">
    <property type="entry name" value="FBOX"/>
    <property type="match status" value="1"/>
</dbReference>
<evidence type="ECO:0000259" key="1">
    <source>
        <dbReference type="PROSITE" id="PS50181"/>
    </source>
</evidence>
<keyword evidence="3" id="KW-1185">Reference proteome</keyword>
<dbReference type="AlphaFoldDB" id="M7S8D8"/>
<dbReference type="Proteomes" id="UP000012174">
    <property type="component" value="Unassembled WGS sequence"/>
</dbReference>
<sequence>MNMTTVQGGHQGSQSYVVRLPRRAFSCIDQGIYAQHTQRKQHIISAPQTPPRQPTDAVVDIRSQLQRRDALLAAAAAAAAVPRIPRTARLNPPIPKKIHQQQQAATAAIEQRPAMPTPQRSYSVMDVEPVPLTHQPGTALTLPDLPAELHYAIFDLLDPIDSTCLGLASRQFYAIFRHLHIEFGGKNNIPLGARREGPNDMEWVWRHAGPFVSSSPSKGGNGSQVGGNKQNTLAVLSPRGQVYCRKCRTARCELHKHIRDFFDGDQEYCEVAQKFGRPAADDARPICYRSSPRHPHRCGRHTRQQRAVRLV</sequence>
<feature type="domain" description="F-box" evidence="1">
    <location>
        <begin position="139"/>
        <end position="177"/>
    </location>
</feature>
<proteinExistence type="predicted"/>
<dbReference type="OMA" id="HRHLKDW"/>
<reference evidence="3" key="1">
    <citation type="journal article" date="2013" name="Genome Announc.">
        <title>Draft genome sequence of the grapevine dieback fungus Eutypa lata UCR-EL1.</title>
        <authorList>
            <person name="Blanco-Ulate B."/>
            <person name="Rolshausen P.E."/>
            <person name="Cantu D."/>
        </authorList>
    </citation>
    <scope>NUCLEOTIDE SEQUENCE [LARGE SCALE GENOMIC DNA]</scope>
    <source>
        <strain evidence="3">UCR-EL1</strain>
    </source>
</reference>
<evidence type="ECO:0000313" key="3">
    <source>
        <dbReference type="Proteomes" id="UP000012174"/>
    </source>
</evidence>
<dbReference type="KEGG" id="ela:UCREL1_10680"/>
<gene>
    <name evidence="2" type="ORF">UCREL1_10680</name>
</gene>
<organism evidence="2 3">
    <name type="scientific">Eutypa lata (strain UCR-EL1)</name>
    <name type="common">Grapevine dieback disease fungus</name>
    <name type="synonym">Eutypa armeniacae</name>
    <dbReference type="NCBI Taxonomy" id="1287681"/>
    <lineage>
        <taxon>Eukaryota</taxon>
        <taxon>Fungi</taxon>
        <taxon>Dikarya</taxon>
        <taxon>Ascomycota</taxon>
        <taxon>Pezizomycotina</taxon>
        <taxon>Sordariomycetes</taxon>
        <taxon>Xylariomycetidae</taxon>
        <taxon>Xylariales</taxon>
        <taxon>Diatrypaceae</taxon>
        <taxon>Eutypa</taxon>
    </lineage>
</organism>
<dbReference type="SUPFAM" id="SSF81383">
    <property type="entry name" value="F-box domain"/>
    <property type="match status" value="1"/>
</dbReference>
<accession>M7S8D8</accession>